<feature type="transmembrane region" description="Helical" evidence="1">
    <location>
        <begin position="47"/>
        <end position="70"/>
    </location>
</feature>
<feature type="transmembrane region" description="Helical" evidence="1">
    <location>
        <begin position="329"/>
        <end position="350"/>
    </location>
</feature>
<keyword evidence="4" id="KW-1185">Reference proteome</keyword>
<dbReference type="Pfam" id="PF01757">
    <property type="entry name" value="Acyl_transf_3"/>
    <property type="match status" value="1"/>
</dbReference>
<reference evidence="3 4" key="1">
    <citation type="submission" date="2020-02" db="EMBL/GenBank/DDBJ databases">
        <title>Albibacoteraceae fam. nov., the first described family within the subdivision 4 Verrucomicrobia.</title>
        <authorList>
            <person name="Xi F."/>
        </authorList>
    </citation>
    <scope>NUCLEOTIDE SEQUENCE [LARGE SCALE GENOMIC DNA]</scope>
    <source>
        <strain evidence="3 4">CK1056</strain>
    </source>
</reference>
<dbReference type="EMBL" id="JAAGNX010000003">
    <property type="protein sequence ID" value="NDV63408.1"/>
    <property type="molecule type" value="Genomic_DNA"/>
</dbReference>
<feature type="transmembrane region" description="Helical" evidence="1">
    <location>
        <begin position="253"/>
        <end position="272"/>
    </location>
</feature>
<keyword evidence="1" id="KW-1133">Transmembrane helix</keyword>
<dbReference type="RefSeq" id="WP_163966943.1">
    <property type="nucleotide sequence ID" value="NZ_JAAGNX010000003.1"/>
</dbReference>
<dbReference type="InterPro" id="IPR002656">
    <property type="entry name" value="Acyl_transf_3_dom"/>
</dbReference>
<evidence type="ECO:0000313" key="3">
    <source>
        <dbReference type="EMBL" id="NDV63408.1"/>
    </source>
</evidence>
<dbReference type="AlphaFoldDB" id="A0A6B2M368"/>
<keyword evidence="1" id="KW-0812">Transmembrane</keyword>
<sequence>MSTNDRIHDLDAVRAFALLLGVVFHACLSFVPVPIGWAVMDISASQSILAFVLVSHSFRMPLFFLIAGFFGRMAFHRKGVGTFLRSRAVRLGIPFVVGWWILWPLIISGWIMGGASMRGEVDVWKALMGGFASFGQFPKGLFVQTHLWFLYYLILITLLSLVLRKLTGLAGPIRPRLVKAGDKLVECLSRPWGVLLVALPAALVLWFMRGWGMDTPDKTLIPHIPVLLVYGGAFQLGWIIQRNPSVLDGWARPGWFQWVLLSLAFGCSLWLVGYQADPSHPRLLLFRTGFVVSYALMMWLLVFLTIGLFRRWMSRSRAWVRYLADASYWMYLIHLPVVVWLQVAVSEWPIHWFPKWGFLSVVTIGISLLTYDLFVRSSLIGKTLNGRRQQRELRFGLIPDNVRRSGVARKTLNVTEIN</sequence>
<comment type="caution">
    <text evidence="3">The sequence shown here is derived from an EMBL/GenBank/DDBJ whole genome shotgun (WGS) entry which is preliminary data.</text>
</comment>
<organism evidence="3 4">
    <name type="scientific">Oceanipulchritudo coccoides</name>
    <dbReference type="NCBI Taxonomy" id="2706888"/>
    <lineage>
        <taxon>Bacteria</taxon>
        <taxon>Pseudomonadati</taxon>
        <taxon>Verrucomicrobiota</taxon>
        <taxon>Opitutia</taxon>
        <taxon>Puniceicoccales</taxon>
        <taxon>Oceanipulchritudinaceae</taxon>
        <taxon>Oceanipulchritudo</taxon>
    </lineage>
</organism>
<feature type="transmembrane region" description="Helical" evidence="1">
    <location>
        <begin position="12"/>
        <end position="35"/>
    </location>
</feature>
<name>A0A6B2M368_9BACT</name>
<dbReference type="InterPro" id="IPR050623">
    <property type="entry name" value="Glucan_succinyl_AcylTrfase"/>
</dbReference>
<feature type="domain" description="Acyltransferase 3" evidence="2">
    <location>
        <begin position="8"/>
        <end position="371"/>
    </location>
</feature>
<feature type="transmembrane region" description="Helical" evidence="1">
    <location>
        <begin position="91"/>
        <end position="112"/>
    </location>
</feature>
<evidence type="ECO:0000313" key="4">
    <source>
        <dbReference type="Proteomes" id="UP000478417"/>
    </source>
</evidence>
<protein>
    <submittedName>
        <fullName evidence="3">Acyltransferase family protein</fullName>
    </submittedName>
</protein>
<gene>
    <name evidence="3" type="ORF">G0Q06_13160</name>
</gene>
<evidence type="ECO:0000259" key="2">
    <source>
        <dbReference type="Pfam" id="PF01757"/>
    </source>
</evidence>
<keyword evidence="3" id="KW-0808">Transferase</keyword>
<feature type="transmembrane region" description="Helical" evidence="1">
    <location>
        <begin position="187"/>
        <end position="208"/>
    </location>
</feature>
<accession>A0A6B2M368</accession>
<dbReference type="PANTHER" id="PTHR36927">
    <property type="entry name" value="BLR4337 PROTEIN"/>
    <property type="match status" value="1"/>
</dbReference>
<dbReference type="PANTHER" id="PTHR36927:SF1">
    <property type="entry name" value="MDO-LIKE PROTEIN"/>
    <property type="match status" value="1"/>
</dbReference>
<keyword evidence="3" id="KW-0012">Acyltransferase</keyword>
<dbReference type="Proteomes" id="UP000478417">
    <property type="component" value="Unassembled WGS sequence"/>
</dbReference>
<keyword evidence="1" id="KW-0472">Membrane</keyword>
<feature type="transmembrane region" description="Helical" evidence="1">
    <location>
        <begin position="284"/>
        <end position="309"/>
    </location>
</feature>
<proteinExistence type="predicted"/>
<dbReference type="GO" id="GO:0016747">
    <property type="term" value="F:acyltransferase activity, transferring groups other than amino-acyl groups"/>
    <property type="evidence" value="ECO:0007669"/>
    <property type="project" value="InterPro"/>
</dbReference>
<feature type="transmembrane region" description="Helical" evidence="1">
    <location>
        <begin position="356"/>
        <end position="375"/>
    </location>
</feature>
<feature type="transmembrane region" description="Helical" evidence="1">
    <location>
        <begin position="148"/>
        <end position="166"/>
    </location>
</feature>
<feature type="transmembrane region" description="Helical" evidence="1">
    <location>
        <begin position="220"/>
        <end position="241"/>
    </location>
</feature>
<evidence type="ECO:0000256" key="1">
    <source>
        <dbReference type="SAM" id="Phobius"/>
    </source>
</evidence>